<proteinExistence type="predicted"/>
<sequence length="254" mass="27796">MIRRFLPLILAALALAVEPTDAFAQMEDAPIMLPTDISIHDLGWGQLGNLDEIAEFVLAVVETIVFVSAFAFHPRANALRTDARGWVVQSSMFLFGLIGMLIGFLVVHHGFLIGFVVFGIGGLFRFRMESSSLMDGAILILVTLIGLSVGMNLPVMALIATVAAWITIWFITARTVSVLELKFEDEDMLSGAMTRLRAALADKDFRIVDVKKTDFKPVIEIVLSHSNPDAGQFIPGILEELGKSGYGPKGWYVV</sequence>
<feature type="transmembrane region" description="Helical" evidence="1">
    <location>
        <begin position="53"/>
        <end position="72"/>
    </location>
</feature>
<keyword evidence="4" id="KW-1185">Reference proteome</keyword>
<keyword evidence="1" id="KW-0812">Transmembrane</keyword>
<reference evidence="3 4" key="1">
    <citation type="submission" date="2024-07" db="EMBL/GenBank/DDBJ databases">
        <title>Marimonas sp.nov., isolated from tidal-flat sediment.</title>
        <authorList>
            <person name="Jayan J.N."/>
            <person name="Lee S.S."/>
        </authorList>
    </citation>
    <scope>NUCLEOTIDE SEQUENCE [LARGE SCALE GENOMIC DNA]</scope>
    <source>
        <strain evidence="3 4">MJW-29</strain>
    </source>
</reference>
<accession>A0ABV3RUN2</accession>
<feature type="transmembrane region" description="Helical" evidence="1">
    <location>
        <begin position="93"/>
        <end position="118"/>
    </location>
</feature>
<dbReference type="EMBL" id="JBFNXX010000041">
    <property type="protein sequence ID" value="MEW9922263.1"/>
    <property type="molecule type" value="Genomic_DNA"/>
</dbReference>
<organism evidence="3 4">
    <name type="scientific">Sulfitobacter sediminis</name>
    <dbReference type="NCBI Taxonomy" id="3234186"/>
    <lineage>
        <taxon>Bacteria</taxon>
        <taxon>Pseudomonadati</taxon>
        <taxon>Pseudomonadota</taxon>
        <taxon>Alphaproteobacteria</taxon>
        <taxon>Rhodobacterales</taxon>
        <taxon>Roseobacteraceae</taxon>
        <taxon>Sulfitobacter</taxon>
    </lineage>
</organism>
<evidence type="ECO:0008006" key="5">
    <source>
        <dbReference type="Google" id="ProtNLM"/>
    </source>
</evidence>
<gene>
    <name evidence="3" type="ORF">AB2B41_21910</name>
</gene>
<evidence type="ECO:0000256" key="1">
    <source>
        <dbReference type="SAM" id="Phobius"/>
    </source>
</evidence>
<dbReference type="RefSeq" id="WP_367879961.1">
    <property type="nucleotide sequence ID" value="NZ_JBFNXX010000041.1"/>
</dbReference>
<feature type="chain" id="PRO_5047379765" description="DUF4956 domain-containing protein" evidence="2">
    <location>
        <begin position="25"/>
        <end position="254"/>
    </location>
</feature>
<dbReference type="Proteomes" id="UP001556098">
    <property type="component" value="Unassembled WGS sequence"/>
</dbReference>
<feature type="signal peptide" evidence="2">
    <location>
        <begin position="1"/>
        <end position="24"/>
    </location>
</feature>
<keyword evidence="1" id="KW-0472">Membrane</keyword>
<evidence type="ECO:0000313" key="4">
    <source>
        <dbReference type="Proteomes" id="UP001556098"/>
    </source>
</evidence>
<evidence type="ECO:0000256" key="2">
    <source>
        <dbReference type="SAM" id="SignalP"/>
    </source>
</evidence>
<keyword evidence="2" id="KW-0732">Signal</keyword>
<keyword evidence="1" id="KW-1133">Transmembrane helix</keyword>
<protein>
    <recommendedName>
        <fullName evidence="5">DUF4956 domain-containing protein</fullName>
    </recommendedName>
</protein>
<name>A0ABV3RUN2_9RHOB</name>
<comment type="caution">
    <text evidence="3">The sequence shown here is derived from an EMBL/GenBank/DDBJ whole genome shotgun (WGS) entry which is preliminary data.</text>
</comment>
<evidence type="ECO:0000313" key="3">
    <source>
        <dbReference type="EMBL" id="MEW9922263.1"/>
    </source>
</evidence>
<feature type="transmembrane region" description="Helical" evidence="1">
    <location>
        <begin position="138"/>
        <end position="171"/>
    </location>
</feature>